<dbReference type="GO" id="GO:0003887">
    <property type="term" value="F:DNA-directed DNA polymerase activity"/>
    <property type="evidence" value="ECO:0007669"/>
    <property type="project" value="UniProtKB-EC"/>
</dbReference>
<dbReference type="AlphaFoldDB" id="A0A086KNN3"/>
<evidence type="ECO:0000313" key="1">
    <source>
        <dbReference type="EMBL" id="KFG46001.1"/>
    </source>
</evidence>
<evidence type="ECO:0000313" key="2">
    <source>
        <dbReference type="Proteomes" id="UP000028837"/>
    </source>
</evidence>
<protein>
    <submittedName>
        <fullName evidence="1">ImpB/MucB/SamB family protein</fullName>
        <ecNumber evidence="1">2.7.7.7</ecNumber>
    </submittedName>
</protein>
<dbReference type="EC" id="2.7.7.7" evidence="1"/>
<organism evidence="1 2">
    <name type="scientific">Toxoplasma gondii GAB2-2007-GAL-DOM2</name>
    <dbReference type="NCBI Taxonomy" id="1130820"/>
    <lineage>
        <taxon>Eukaryota</taxon>
        <taxon>Sar</taxon>
        <taxon>Alveolata</taxon>
        <taxon>Apicomplexa</taxon>
        <taxon>Conoidasida</taxon>
        <taxon>Coccidia</taxon>
        <taxon>Eucoccidiorida</taxon>
        <taxon>Eimeriorina</taxon>
        <taxon>Sarcocystidae</taxon>
        <taxon>Toxoplasma</taxon>
    </lineage>
</organism>
<dbReference type="EMBL" id="AHZU02000314">
    <property type="protein sequence ID" value="KFG46001.1"/>
    <property type="molecule type" value="Genomic_DNA"/>
</dbReference>
<name>A0A086KNN3_TOXGO</name>
<proteinExistence type="predicted"/>
<sequence>MLARARDTRRTIPVVVHLDL</sequence>
<gene>
    <name evidence="1" type="ORF">TGDOM2_234580A</name>
</gene>
<keyword evidence="1" id="KW-0548">Nucleotidyltransferase</keyword>
<comment type="caution">
    <text evidence="1">The sequence shown here is derived from an EMBL/GenBank/DDBJ whole genome shotgun (WGS) entry which is preliminary data.</text>
</comment>
<dbReference type="Proteomes" id="UP000028837">
    <property type="component" value="Unassembled WGS sequence"/>
</dbReference>
<reference evidence="1 2" key="1">
    <citation type="submission" date="2014-02" db="EMBL/GenBank/DDBJ databases">
        <authorList>
            <person name="Sibley D."/>
            <person name="Venepally P."/>
            <person name="Karamycheva S."/>
            <person name="Hadjithomas M."/>
            <person name="Khan A."/>
            <person name="Brunk B."/>
            <person name="Roos D."/>
            <person name="Caler E."/>
            <person name="Lorenzi H."/>
        </authorList>
    </citation>
    <scope>NUCLEOTIDE SEQUENCE [LARGE SCALE GENOMIC DNA]</scope>
    <source>
        <strain evidence="1 2">GAB2-2007-GAL-DOM2</strain>
    </source>
</reference>
<keyword evidence="1" id="KW-0808">Transferase</keyword>
<dbReference type="VEuPathDB" id="ToxoDB:TGDOM2_234580A"/>
<accession>A0A086KNN3</accession>
<feature type="non-terminal residue" evidence="1">
    <location>
        <position position="20"/>
    </location>
</feature>